<protein>
    <submittedName>
        <fullName evidence="6">Gliding motility-associated protein</fullName>
    </submittedName>
</protein>
<dbReference type="InterPro" id="IPR002550">
    <property type="entry name" value="CNNM"/>
</dbReference>
<dbReference type="EMBL" id="CP017641">
    <property type="protein sequence ID" value="APZ94482.1"/>
    <property type="molecule type" value="Genomic_DNA"/>
</dbReference>
<dbReference type="PROSITE" id="PS51846">
    <property type="entry name" value="CNNM"/>
    <property type="match status" value="1"/>
</dbReference>
<evidence type="ECO:0000313" key="6">
    <source>
        <dbReference type="EMBL" id="APZ94482.1"/>
    </source>
</evidence>
<evidence type="ECO:0000256" key="3">
    <source>
        <dbReference type="PROSITE-ProRule" id="PRU01193"/>
    </source>
</evidence>
<evidence type="ECO:0000256" key="2">
    <source>
        <dbReference type="ARBA" id="ARBA00023122"/>
    </source>
</evidence>
<keyword evidence="3 4" id="KW-1133">Transmembrane helix</keyword>
<keyword evidence="2" id="KW-0129">CBS domain</keyword>
<accession>A0A1P8WK98</accession>
<dbReference type="AlphaFoldDB" id="A0A1P8WK98"/>
<organism evidence="6 7">
    <name type="scientific">Fuerstiella marisgermanici</name>
    <dbReference type="NCBI Taxonomy" id="1891926"/>
    <lineage>
        <taxon>Bacteria</taxon>
        <taxon>Pseudomonadati</taxon>
        <taxon>Planctomycetota</taxon>
        <taxon>Planctomycetia</taxon>
        <taxon>Planctomycetales</taxon>
        <taxon>Planctomycetaceae</taxon>
        <taxon>Fuerstiella</taxon>
    </lineage>
</organism>
<feature type="transmembrane region" description="Helical" evidence="4">
    <location>
        <begin position="73"/>
        <end position="92"/>
    </location>
</feature>
<sequence length="349" mass="38928">MEFFFTMLVALLLFFYGLKLSAFFSGSETGFYRISTLQLSLEKQRGDRVASRLFYFVAHPERFVATTLVGNNVANYLTTLAIGMTVAAIWQYASAARELAATLLMTPVVFIFGELIPKSLYYRSPMMLLRSGSVGFSVCYYLFLPISYPLILLSRFVAKFGNPQKRPLEVVFGRNRLHGVLEAGEREGLLTELQRTLAENLMQVAEQRVELSMWPALSVKGLCETASMDEVLELAGQTDTSLVLLHAEGHPYRWTSVVRVADMLTSGLAPRLVAQPLPEFDVATPRLEVLTRMFREFAVYGVVRQNDHVAGIIDRQTLVSQLFRVVRPGGVGTDALLTSSEVTASREST</sequence>
<dbReference type="OrthoDB" id="274143at2"/>
<reference evidence="6 7" key="1">
    <citation type="journal article" date="2016" name="Front. Microbiol.">
        <title>Fuerstia marisgermanicae gen. nov., sp. nov., an Unusual Member of the Phylum Planctomycetes from the German Wadden Sea.</title>
        <authorList>
            <person name="Kohn T."/>
            <person name="Heuer A."/>
            <person name="Jogler M."/>
            <person name="Vollmers J."/>
            <person name="Boedeker C."/>
            <person name="Bunk B."/>
            <person name="Rast P."/>
            <person name="Borchert D."/>
            <person name="Glockner I."/>
            <person name="Freese H.M."/>
            <person name="Klenk H.P."/>
            <person name="Overmann J."/>
            <person name="Kaster A.K."/>
            <person name="Rohde M."/>
            <person name="Wiegand S."/>
            <person name="Jogler C."/>
        </authorList>
    </citation>
    <scope>NUCLEOTIDE SEQUENCE [LARGE SCALE GENOMIC DNA]</scope>
    <source>
        <strain evidence="6 7">NH11</strain>
    </source>
</reference>
<feature type="domain" description="CNNM transmembrane" evidence="5">
    <location>
        <begin position="3"/>
        <end position="194"/>
    </location>
</feature>
<evidence type="ECO:0000313" key="7">
    <source>
        <dbReference type="Proteomes" id="UP000187735"/>
    </source>
</evidence>
<keyword evidence="3 4" id="KW-0472">Membrane</keyword>
<dbReference type="KEGG" id="fmr:Fuma_04114"/>
<proteinExistence type="predicted"/>
<keyword evidence="1" id="KW-0677">Repeat</keyword>
<dbReference type="PANTHER" id="PTHR22777:SF17">
    <property type="entry name" value="UPF0053 PROTEIN SLL0260"/>
    <property type="match status" value="1"/>
</dbReference>
<evidence type="ECO:0000256" key="1">
    <source>
        <dbReference type="ARBA" id="ARBA00022737"/>
    </source>
</evidence>
<evidence type="ECO:0000259" key="5">
    <source>
        <dbReference type="PROSITE" id="PS51846"/>
    </source>
</evidence>
<feature type="transmembrane region" description="Helical" evidence="4">
    <location>
        <begin position="140"/>
        <end position="158"/>
    </location>
</feature>
<feature type="transmembrane region" description="Helical" evidence="4">
    <location>
        <begin position="99"/>
        <end position="120"/>
    </location>
</feature>
<evidence type="ECO:0000256" key="4">
    <source>
        <dbReference type="SAM" id="Phobius"/>
    </source>
</evidence>
<name>A0A1P8WK98_9PLAN</name>
<dbReference type="Pfam" id="PF01595">
    <property type="entry name" value="CNNM"/>
    <property type="match status" value="1"/>
</dbReference>
<dbReference type="Proteomes" id="UP000187735">
    <property type="component" value="Chromosome"/>
</dbReference>
<dbReference type="STRING" id="1891926.Fuma_04114"/>
<keyword evidence="3 4" id="KW-0812">Transmembrane</keyword>
<gene>
    <name evidence="6" type="ORF">Fuma_04114</name>
</gene>
<dbReference type="RefSeq" id="WP_077025781.1">
    <property type="nucleotide sequence ID" value="NZ_CP017641.1"/>
</dbReference>
<keyword evidence="7" id="KW-1185">Reference proteome</keyword>
<dbReference type="GO" id="GO:0005886">
    <property type="term" value="C:plasma membrane"/>
    <property type="evidence" value="ECO:0007669"/>
    <property type="project" value="TreeGrafter"/>
</dbReference>
<dbReference type="PANTHER" id="PTHR22777">
    <property type="entry name" value="HEMOLYSIN-RELATED"/>
    <property type="match status" value="1"/>
</dbReference>